<dbReference type="InterPro" id="IPR027992">
    <property type="entry name" value="tRNA_bind_dom"/>
</dbReference>
<feature type="region of interest" description="Disordered" evidence="1">
    <location>
        <begin position="165"/>
        <end position="189"/>
    </location>
</feature>
<proteinExistence type="predicted"/>
<dbReference type="GO" id="GO:1904812">
    <property type="term" value="P:rRNA acetylation involved in maturation of SSU-rRNA"/>
    <property type="evidence" value="ECO:0007669"/>
    <property type="project" value="TreeGrafter"/>
</dbReference>
<dbReference type="Pfam" id="PF13725">
    <property type="entry name" value="tRNA_bind_2"/>
    <property type="match status" value="1"/>
</dbReference>
<keyword evidence="3" id="KW-1185">Reference proteome</keyword>
<evidence type="ECO:0000259" key="2">
    <source>
        <dbReference type="Pfam" id="PF13725"/>
    </source>
</evidence>
<dbReference type="PANTHER" id="PTHR10925">
    <property type="entry name" value="N-ACETYLTRANSFERASE 10"/>
    <property type="match status" value="1"/>
</dbReference>
<dbReference type="Proteomes" id="UP000887578">
    <property type="component" value="Unplaced"/>
</dbReference>
<protein>
    <submittedName>
        <fullName evidence="4">Possible tRNA binding domain-containing protein</fullName>
    </submittedName>
</protein>
<dbReference type="InterPro" id="IPR032672">
    <property type="entry name" value="TmcA/NAT10/Kre33"/>
</dbReference>
<evidence type="ECO:0000313" key="4">
    <source>
        <dbReference type="WBParaSite" id="PDA_v2.g26409.t1"/>
    </source>
</evidence>
<name>A0A914QB09_9BILA</name>
<feature type="domain" description="Possible tRNA binding" evidence="2">
    <location>
        <begin position="67"/>
        <end position="173"/>
    </location>
</feature>
<dbReference type="GO" id="GO:0000049">
    <property type="term" value="F:tRNA binding"/>
    <property type="evidence" value="ECO:0007669"/>
    <property type="project" value="TreeGrafter"/>
</dbReference>
<accession>A0A914QB09</accession>
<dbReference type="PANTHER" id="PTHR10925:SF5">
    <property type="entry name" value="RNA CYTIDINE ACETYLTRANSFERASE"/>
    <property type="match status" value="1"/>
</dbReference>
<reference evidence="4" key="1">
    <citation type="submission" date="2022-11" db="UniProtKB">
        <authorList>
            <consortium name="WormBaseParasite"/>
        </authorList>
    </citation>
    <scope>IDENTIFICATION</scope>
</reference>
<dbReference type="AlphaFoldDB" id="A0A914QB09"/>
<dbReference type="GO" id="GO:0005730">
    <property type="term" value="C:nucleolus"/>
    <property type="evidence" value="ECO:0007669"/>
    <property type="project" value="TreeGrafter"/>
</dbReference>
<sequence>MFKSLNTEDDPTLGNWIGDFFQKFRQCLINLLGFRFRKFDPQLALYLMFIRNNQALTQMRQKCKRKDLVPTLVSLFFTEKFAGTVNLNAIQSAILVAIGLQHKTVDELASELNLPVNQILAIFLKGIRTLFDYLDESFFNVIEDDIEESRKDVATNDENMEKLRSLDENLREDEECVKSRPGAGTGSPV</sequence>
<organism evidence="3 4">
    <name type="scientific">Panagrolaimus davidi</name>
    <dbReference type="NCBI Taxonomy" id="227884"/>
    <lineage>
        <taxon>Eukaryota</taxon>
        <taxon>Metazoa</taxon>
        <taxon>Ecdysozoa</taxon>
        <taxon>Nematoda</taxon>
        <taxon>Chromadorea</taxon>
        <taxon>Rhabditida</taxon>
        <taxon>Tylenchina</taxon>
        <taxon>Panagrolaimomorpha</taxon>
        <taxon>Panagrolaimoidea</taxon>
        <taxon>Panagrolaimidae</taxon>
        <taxon>Panagrolaimus</taxon>
    </lineage>
</organism>
<dbReference type="GO" id="GO:1990883">
    <property type="term" value="F:18S rRNA cytidine N-acetyltransferase activity"/>
    <property type="evidence" value="ECO:0007669"/>
    <property type="project" value="TreeGrafter"/>
</dbReference>
<dbReference type="GO" id="GO:0030686">
    <property type="term" value="C:90S preribosome"/>
    <property type="evidence" value="ECO:0007669"/>
    <property type="project" value="TreeGrafter"/>
</dbReference>
<evidence type="ECO:0000256" key="1">
    <source>
        <dbReference type="SAM" id="MobiDB-lite"/>
    </source>
</evidence>
<dbReference type="WBParaSite" id="PDA_v2.g26409.t1">
    <property type="protein sequence ID" value="PDA_v2.g26409.t1"/>
    <property type="gene ID" value="PDA_v2.g26409"/>
</dbReference>
<evidence type="ECO:0000313" key="3">
    <source>
        <dbReference type="Proteomes" id="UP000887578"/>
    </source>
</evidence>